<feature type="modified residue" description="4-aspartylphosphate" evidence="2">
    <location>
        <position position="57"/>
    </location>
</feature>
<protein>
    <submittedName>
        <fullName evidence="6">Two component transcriptional regulator, winged helix family</fullName>
    </submittedName>
</protein>
<evidence type="ECO:0000259" key="5">
    <source>
        <dbReference type="PROSITE" id="PS51755"/>
    </source>
</evidence>
<organism evidence="6 7">
    <name type="scientific">Opitutus terrae (strain DSM 11246 / JCM 15787 / PB90-1)</name>
    <dbReference type="NCBI Taxonomy" id="452637"/>
    <lineage>
        <taxon>Bacteria</taxon>
        <taxon>Pseudomonadati</taxon>
        <taxon>Verrucomicrobiota</taxon>
        <taxon>Opitutia</taxon>
        <taxon>Opitutales</taxon>
        <taxon>Opitutaceae</taxon>
        <taxon>Opitutus</taxon>
    </lineage>
</organism>
<dbReference type="STRING" id="452637.Oter_1317"/>
<keyword evidence="2" id="KW-0597">Phosphoprotein</keyword>
<dbReference type="Gene3D" id="3.40.50.2300">
    <property type="match status" value="1"/>
</dbReference>
<dbReference type="PROSITE" id="PS50110">
    <property type="entry name" value="RESPONSE_REGULATORY"/>
    <property type="match status" value="1"/>
</dbReference>
<dbReference type="KEGG" id="ote:Oter_1317"/>
<feature type="domain" description="OmpR/PhoB-type" evidence="5">
    <location>
        <begin position="139"/>
        <end position="238"/>
    </location>
</feature>
<dbReference type="Pfam" id="PF00486">
    <property type="entry name" value="Trans_reg_C"/>
    <property type="match status" value="1"/>
</dbReference>
<dbReference type="Gene3D" id="6.10.250.690">
    <property type="match status" value="1"/>
</dbReference>
<dbReference type="eggNOG" id="COG0745">
    <property type="taxonomic scope" value="Bacteria"/>
</dbReference>
<gene>
    <name evidence="6" type="ordered locus">Oter_1317</name>
</gene>
<dbReference type="SUPFAM" id="SSF46894">
    <property type="entry name" value="C-terminal effector domain of the bipartite response regulators"/>
    <property type="match status" value="1"/>
</dbReference>
<evidence type="ECO:0000256" key="3">
    <source>
        <dbReference type="PROSITE-ProRule" id="PRU01091"/>
    </source>
</evidence>
<dbReference type="GO" id="GO:0006355">
    <property type="term" value="P:regulation of DNA-templated transcription"/>
    <property type="evidence" value="ECO:0007669"/>
    <property type="project" value="InterPro"/>
</dbReference>
<dbReference type="OrthoDB" id="9778145at2"/>
<dbReference type="GO" id="GO:0000976">
    <property type="term" value="F:transcription cis-regulatory region binding"/>
    <property type="evidence" value="ECO:0007669"/>
    <property type="project" value="TreeGrafter"/>
</dbReference>
<dbReference type="InterPro" id="IPR011006">
    <property type="entry name" value="CheY-like_superfamily"/>
</dbReference>
<dbReference type="InterPro" id="IPR001867">
    <property type="entry name" value="OmpR/PhoB-type_DNA-bd"/>
</dbReference>
<dbReference type="SMART" id="SM00862">
    <property type="entry name" value="Trans_reg_C"/>
    <property type="match status" value="1"/>
</dbReference>
<dbReference type="InterPro" id="IPR036388">
    <property type="entry name" value="WH-like_DNA-bd_sf"/>
</dbReference>
<dbReference type="EMBL" id="CP001032">
    <property type="protein sequence ID" value="ACB74602.1"/>
    <property type="molecule type" value="Genomic_DNA"/>
</dbReference>
<dbReference type="Pfam" id="PF00072">
    <property type="entry name" value="Response_reg"/>
    <property type="match status" value="1"/>
</dbReference>
<evidence type="ECO:0000256" key="1">
    <source>
        <dbReference type="ARBA" id="ARBA00023125"/>
    </source>
</evidence>
<evidence type="ECO:0000259" key="4">
    <source>
        <dbReference type="PROSITE" id="PS50110"/>
    </source>
</evidence>
<feature type="DNA-binding region" description="OmpR/PhoB-type" evidence="3">
    <location>
        <begin position="139"/>
        <end position="238"/>
    </location>
</feature>
<feature type="domain" description="Response regulatory" evidence="4">
    <location>
        <begin position="7"/>
        <end position="121"/>
    </location>
</feature>
<dbReference type="SUPFAM" id="SSF52172">
    <property type="entry name" value="CheY-like"/>
    <property type="match status" value="1"/>
</dbReference>
<accession>B1ZRB5</accession>
<evidence type="ECO:0000313" key="7">
    <source>
        <dbReference type="Proteomes" id="UP000007013"/>
    </source>
</evidence>
<dbReference type="GO" id="GO:0005829">
    <property type="term" value="C:cytosol"/>
    <property type="evidence" value="ECO:0007669"/>
    <property type="project" value="TreeGrafter"/>
</dbReference>
<evidence type="ECO:0000256" key="2">
    <source>
        <dbReference type="PROSITE-ProRule" id="PRU00169"/>
    </source>
</evidence>
<dbReference type="PANTHER" id="PTHR48111:SF6">
    <property type="entry name" value="TRANSCRIPTIONAL REGULATORY PROTEIN CREB"/>
    <property type="match status" value="1"/>
</dbReference>
<reference evidence="6 7" key="1">
    <citation type="journal article" date="2011" name="J. Bacteriol.">
        <title>Genome sequence of the verrucomicrobium Opitutus terrae PB90-1, an abundant inhabitant of rice paddy soil ecosystems.</title>
        <authorList>
            <person name="van Passel M.W."/>
            <person name="Kant R."/>
            <person name="Palva A."/>
            <person name="Copeland A."/>
            <person name="Lucas S."/>
            <person name="Lapidus A."/>
            <person name="Glavina del Rio T."/>
            <person name="Pitluck S."/>
            <person name="Goltsman E."/>
            <person name="Clum A."/>
            <person name="Sun H."/>
            <person name="Schmutz J."/>
            <person name="Larimer F.W."/>
            <person name="Land M.L."/>
            <person name="Hauser L."/>
            <person name="Kyrpides N."/>
            <person name="Mikhailova N."/>
            <person name="Richardson P.P."/>
            <person name="Janssen P.H."/>
            <person name="de Vos W.M."/>
            <person name="Smidt H."/>
        </authorList>
    </citation>
    <scope>NUCLEOTIDE SEQUENCE [LARGE SCALE GENOMIC DNA]</scope>
    <source>
        <strain evidence="7">DSM 11246 / JCM 15787 / PB90-1</strain>
    </source>
</reference>
<proteinExistence type="predicted"/>
<dbReference type="Gene3D" id="1.10.10.10">
    <property type="entry name" value="Winged helix-like DNA-binding domain superfamily/Winged helix DNA-binding domain"/>
    <property type="match status" value="1"/>
</dbReference>
<dbReference type="InterPro" id="IPR039420">
    <property type="entry name" value="WalR-like"/>
</dbReference>
<dbReference type="SMART" id="SM00448">
    <property type="entry name" value="REC"/>
    <property type="match status" value="1"/>
</dbReference>
<dbReference type="NCBIfam" id="NF008296">
    <property type="entry name" value="PRK11083.1"/>
    <property type="match status" value="1"/>
</dbReference>
<name>B1ZRB5_OPITP</name>
<sequence length="240" mass="26234">MPEPRPAILVVEDEAPIAETIVYALQTEGFVPRWVTTGRAALTELTIPPAVALVILDIGLPDANGFDVFRQIQQRAPTPVIFLTARASEVDRIVGLELGADDYLTKPFSPRELTARVRAVLRRVQAVPTPAGPVAANAAPPATAKVWTHDVERCRISYRGQPLTLTRNEYRLLAVLLAAPGRVFSREQLMAQAWPDPGAALDRTVDAHVKTVRAKLRDIASDADPILTHRGLGYSLREES</sequence>
<dbReference type="PROSITE" id="PS51755">
    <property type="entry name" value="OMPR_PHOB"/>
    <property type="match status" value="1"/>
</dbReference>
<evidence type="ECO:0000313" key="6">
    <source>
        <dbReference type="EMBL" id="ACB74602.1"/>
    </source>
</evidence>
<keyword evidence="1 3" id="KW-0238">DNA-binding</keyword>
<dbReference type="HOGENOM" id="CLU_000445_30_4_0"/>
<dbReference type="GO" id="GO:0032993">
    <property type="term" value="C:protein-DNA complex"/>
    <property type="evidence" value="ECO:0007669"/>
    <property type="project" value="TreeGrafter"/>
</dbReference>
<dbReference type="InterPro" id="IPR001789">
    <property type="entry name" value="Sig_transdc_resp-reg_receiver"/>
</dbReference>
<dbReference type="InterPro" id="IPR016032">
    <property type="entry name" value="Sig_transdc_resp-reg_C-effctor"/>
</dbReference>
<dbReference type="GO" id="GO:0000156">
    <property type="term" value="F:phosphorelay response regulator activity"/>
    <property type="evidence" value="ECO:0007669"/>
    <property type="project" value="TreeGrafter"/>
</dbReference>
<dbReference type="CDD" id="cd00383">
    <property type="entry name" value="trans_reg_C"/>
    <property type="match status" value="1"/>
</dbReference>
<dbReference type="Proteomes" id="UP000007013">
    <property type="component" value="Chromosome"/>
</dbReference>
<keyword evidence="7" id="KW-1185">Reference proteome</keyword>
<dbReference type="AlphaFoldDB" id="B1ZRB5"/>
<dbReference type="PANTHER" id="PTHR48111">
    <property type="entry name" value="REGULATOR OF RPOS"/>
    <property type="match status" value="1"/>
</dbReference>
<dbReference type="RefSeq" id="WP_012374140.1">
    <property type="nucleotide sequence ID" value="NC_010571.1"/>
</dbReference>